<keyword evidence="1" id="KW-0812">Transmembrane</keyword>
<dbReference type="AlphaFoldDB" id="A0A8J6HJX6"/>
<feature type="transmembrane region" description="Helical" evidence="1">
    <location>
        <begin position="135"/>
        <end position="155"/>
    </location>
</feature>
<feature type="transmembrane region" description="Helical" evidence="1">
    <location>
        <begin position="59"/>
        <end position="77"/>
    </location>
</feature>
<comment type="caution">
    <text evidence="2">The sequence shown here is derived from an EMBL/GenBank/DDBJ whole genome shotgun (WGS) entry which is preliminary data.</text>
</comment>
<keyword evidence="1" id="KW-1133">Transmembrane helix</keyword>
<keyword evidence="3" id="KW-1185">Reference proteome</keyword>
<evidence type="ECO:0000313" key="3">
    <source>
        <dbReference type="Proteomes" id="UP000719412"/>
    </source>
</evidence>
<feature type="transmembrane region" description="Helical" evidence="1">
    <location>
        <begin position="271"/>
        <end position="290"/>
    </location>
</feature>
<evidence type="ECO:0008006" key="4">
    <source>
        <dbReference type="Google" id="ProtNLM"/>
    </source>
</evidence>
<reference evidence="2" key="2">
    <citation type="submission" date="2021-08" db="EMBL/GenBank/DDBJ databases">
        <authorList>
            <person name="Eriksson T."/>
        </authorList>
    </citation>
    <scope>NUCLEOTIDE SEQUENCE</scope>
    <source>
        <strain evidence="2">Stoneville</strain>
        <tissue evidence="2">Whole head</tissue>
    </source>
</reference>
<name>A0A8J6HJX6_TENMO</name>
<evidence type="ECO:0000313" key="2">
    <source>
        <dbReference type="EMBL" id="KAH0816029.1"/>
    </source>
</evidence>
<dbReference type="Proteomes" id="UP000719412">
    <property type="component" value="Unassembled WGS sequence"/>
</dbReference>
<gene>
    <name evidence="2" type="ORF">GEV33_006762</name>
</gene>
<sequence>MDYLHQTLLNEDPLKLVRVLGSDIYQTRIGKFVLKLTFLFYLALLVAQLYFFFLAASTANLIDHAPLFLQMCYVLFVQKRHNSFLKFHFKAEFAITILLSRNRMVEQIMEVIDLWEIDSAGEETKPRITRESRRINMFVAINTILAVTWATTHLLSHNPSETVFVRHIFHLLFRQQADFLFIFFNLTLYLAIFVMITHAYEMIYVTQHVKFQIYMCQTFIQAMTDGTDSEERLMYDADYQHLTESRLKSLIKRHCDFIRWRDNMLLLIKHLIMPFTLGAVVISTSLALSLLQDAISWRSCLMAVCALLTITSLITAGHFLEDEAEFAIAILLSRNQLLEQIMEVIDLWESMNTFLNTPKGSSDFEN</sequence>
<feature type="transmembrane region" description="Helical" evidence="1">
    <location>
        <begin position="32"/>
        <end position="53"/>
    </location>
</feature>
<protein>
    <recommendedName>
        <fullName evidence="4">Odorant receptor</fullName>
    </recommendedName>
</protein>
<feature type="transmembrane region" description="Helical" evidence="1">
    <location>
        <begin position="179"/>
        <end position="200"/>
    </location>
</feature>
<reference evidence="2" key="1">
    <citation type="journal article" date="2020" name="J Insects Food Feed">
        <title>The yellow mealworm (Tenebrio molitor) genome: a resource for the emerging insects as food and feed industry.</title>
        <authorList>
            <person name="Eriksson T."/>
            <person name="Andere A."/>
            <person name="Kelstrup H."/>
            <person name="Emery V."/>
            <person name="Picard C."/>
        </authorList>
    </citation>
    <scope>NUCLEOTIDE SEQUENCE</scope>
    <source>
        <strain evidence="2">Stoneville</strain>
        <tissue evidence="2">Whole head</tissue>
    </source>
</reference>
<proteinExistence type="predicted"/>
<evidence type="ECO:0000256" key="1">
    <source>
        <dbReference type="SAM" id="Phobius"/>
    </source>
</evidence>
<accession>A0A8J6HJX6</accession>
<feature type="transmembrane region" description="Helical" evidence="1">
    <location>
        <begin position="296"/>
        <end position="320"/>
    </location>
</feature>
<dbReference type="EMBL" id="JABDTM020022185">
    <property type="protein sequence ID" value="KAH0816029.1"/>
    <property type="molecule type" value="Genomic_DNA"/>
</dbReference>
<organism evidence="2 3">
    <name type="scientific">Tenebrio molitor</name>
    <name type="common">Yellow mealworm beetle</name>
    <dbReference type="NCBI Taxonomy" id="7067"/>
    <lineage>
        <taxon>Eukaryota</taxon>
        <taxon>Metazoa</taxon>
        <taxon>Ecdysozoa</taxon>
        <taxon>Arthropoda</taxon>
        <taxon>Hexapoda</taxon>
        <taxon>Insecta</taxon>
        <taxon>Pterygota</taxon>
        <taxon>Neoptera</taxon>
        <taxon>Endopterygota</taxon>
        <taxon>Coleoptera</taxon>
        <taxon>Polyphaga</taxon>
        <taxon>Cucujiformia</taxon>
        <taxon>Tenebrionidae</taxon>
        <taxon>Tenebrio</taxon>
    </lineage>
</organism>
<keyword evidence="1" id="KW-0472">Membrane</keyword>